<dbReference type="RefSeq" id="WP_090085783.1">
    <property type="nucleotide sequence ID" value="NZ_FOMR01000008.1"/>
</dbReference>
<keyword evidence="4 7" id="KW-0808">Transferase</keyword>
<gene>
    <name evidence="7" type="ORF">SAMN05216238_108127</name>
</gene>
<dbReference type="PANTHER" id="PTHR12867">
    <property type="entry name" value="GLYCOSYL TRANSFERASE-RELATED"/>
    <property type="match status" value="1"/>
</dbReference>
<reference evidence="8" key="1">
    <citation type="submission" date="2016-10" db="EMBL/GenBank/DDBJ databases">
        <authorList>
            <person name="Varghese N."/>
            <person name="Submissions S."/>
        </authorList>
    </citation>
    <scope>NUCLEOTIDE SEQUENCE [LARGE SCALE GENOMIC DNA]</scope>
    <source>
        <strain evidence="8">DSM 22530</strain>
    </source>
</reference>
<dbReference type="Pfam" id="PF04101">
    <property type="entry name" value="Glyco_tran_28_C"/>
    <property type="match status" value="1"/>
</dbReference>
<evidence type="ECO:0000313" key="8">
    <source>
        <dbReference type="Proteomes" id="UP000199474"/>
    </source>
</evidence>
<dbReference type="InterPro" id="IPR007235">
    <property type="entry name" value="Glyco_trans_28_C"/>
</dbReference>
<dbReference type="Proteomes" id="UP000199474">
    <property type="component" value="Unassembled WGS sequence"/>
</dbReference>
<keyword evidence="5" id="KW-0256">Endoplasmic reticulum</keyword>
<sequence length="159" mass="18050">MILVVLGTHELPFTRLLNEVERLKQSNIITDDVVVQHGHTPYESQHLILKQFVSFDEMELLYEQARLIITHAGTGSIIKGLKKEKCVIACPRRAEYGEHNDDHQLQIASALNRQGHLLSLDETTSLETLLRQADAFQPSPFQSGQGQIHQLIENFIDEV</sequence>
<protein>
    <submittedName>
        <fullName evidence="7">UDP-N-acetylglucosamine transferase subunit ALG13</fullName>
    </submittedName>
</protein>
<dbReference type="STRING" id="640948.SAMN05216238_108127"/>
<name>A0A1I1XUI4_9BACI</name>
<evidence type="ECO:0000256" key="2">
    <source>
        <dbReference type="ARBA" id="ARBA00006962"/>
    </source>
</evidence>
<evidence type="ECO:0000256" key="5">
    <source>
        <dbReference type="ARBA" id="ARBA00022824"/>
    </source>
</evidence>
<dbReference type="InterPro" id="IPR039042">
    <property type="entry name" value="Alg13-like"/>
</dbReference>
<dbReference type="GO" id="GO:0016758">
    <property type="term" value="F:hexosyltransferase activity"/>
    <property type="evidence" value="ECO:0007669"/>
    <property type="project" value="InterPro"/>
</dbReference>
<dbReference type="OrthoDB" id="9814973at2"/>
<evidence type="ECO:0000256" key="3">
    <source>
        <dbReference type="ARBA" id="ARBA00022676"/>
    </source>
</evidence>
<evidence type="ECO:0000313" key="7">
    <source>
        <dbReference type="EMBL" id="SFE10954.1"/>
    </source>
</evidence>
<evidence type="ECO:0000259" key="6">
    <source>
        <dbReference type="Pfam" id="PF04101"/>
    </source>
</evidence>
<dbReference type="Gene3D" id="3.40.50.2000">
    <property type="entry name" value="Glycogen Phosphorylase B"/>
    <property type="match status" value="1"/>
</dbReference>
<comment type="subcellular location">
    <subcellularLocation>
        <location evidence="1">Endoplasmic reticulum</location>
    </subcellularLocation>
</comment>
<evidence type="ECO:0000256" key="4">
    <source>
        <dbReference type="ARBA" id="ARBA00022679"/>
    </source>
</evidence>
<dbReference type="AlphaFoldDB" id="A0A1I1XUI4"/>
<dbReference type="EMBL" id="FOMR01000008">
    <property type="protein sequence ID" value="SFE10954.1"/>
    <property type="molecule type" value="Genomic_DNA"/>
</dbReference>
<dbReference type="GO" id="GO:0006488">
    <property type="term" value="P:dolichol-linked oligosaccharide biosynthetic process"/>
    <property type="evidence" value="ECO:0007669"/>
    <property type="project" value="InterPro"/>
</dbReference>
<dbReference type="InterPro" id="IPR048097">
    <property type="entry name" value="Cps14G-like"/>
</dbReference>
<dbReference type="PANTHER" id="PTHR12867:SF6">
    <property type="entry name" value="N-ACETYLGLUCOSAMINYLDIPHOSPHODOLICHOL N-ACETYLGLUCOSAMINYLTRANSFERASE"/>
    <property type="match status" value="1"/>
</dbReference>
<keyword evidence="3" id="KW-0328">Glycosyltransferase</keyword>
<keyword evidence="8" id="KW-1185">Reference proteome</keyword>
<comment type="similarity">
    <text evidence="2">Belongs to the glycosyltransferase 28 family.</text>
</comment>
<dbReference type="SUPFAM" id="SSF53756">
    <property type="entry name" value="UDP-Glycosyltransferase/glycogen phosphorylase"/>
    <property type="match status" value="1"/>
</dbReference>
<organism evidence="7 8">
    <name type="scientific">Lentibacillus persicus</name>
    <dbReference type="NCBI Taxonomy" id="640948"/>
    <lineage>
        <taxon>Bacteria</taxon>
        <taxon>Bacillati</taxon>
        <taxon>Bacillota</taxon>
        <taxon>Bacilli</taxon>
        <taxon>Bacillales</taxon>
        <taxon>Bacillaceae</taxon>
        <taxon>Lentibacillus</taxon>
    </lineage>
</organism>
<dbReference type="NCBIfam" id="NF041548">
    <property type="entry name" value="PssE"/>
    <property type="match status" value="1"/>
</dbReference>
<accession>A0A1I1XUI4</accession>
<feature type="domain" description="Glycosyl transferase family 28 C-terminal" evidence="6">
    <location>
        <begin position="1"/>
        <end position="142"/>
    </location>
</feature>
<evidence type="ECO:0000256" key="1">
    <source>
        <dbReference type="ARBA" id="ARBA00004240"/>
    </source>
</evidence>
<proteinExistence type="inferred from homology"/>